<dbReference type="Proteomes" id="UP000271087">
    <property type="component" value="Unassembled WGS sequence"/>
</dbReference>
<accession>A0A182EYH4</accession>
<name>A0A182EYH4_ONCOC</name>
<evidence type="ECO:0000313" key="2">
    <source>
        <dbReference type="Proteomes" id="UP000271087"/>
    </source>
</evidence>
<dbReference type="STRING" id="42157.A0A182EYH4"/>
<evidence type="ECO:0000313" key="3">
    <source>
        <dbReference type="WBParaSite" id="nOo.2.0.1.t13231-RA"/>
    </source>
</evidence>
<proteinExistence type="predicted"/>
<reference evidence="3" key="1">
    <citation type="submission" date="2016-06" db="UniProtKB">
        <authorList>
            <consortium name="WormBaseParasite"/>
        </authorList>
    </citation>
    <scope>IDENTIFICATION</scope>
</reference>
<dbReference type="WBParaSite" id="nOo.2.0.1.t13231-RA">
    <property type="protein sequence ID" value="nOo.2.0.1.t13231-RA"/>
    <property type="gene ID" value="nOo.2.0.1.g13231"/>
</dbReference>
<sequence length="126" mass="14034">TVRANGQYPMEWRNIYDVVNTLASNLSGSLLTSEIRELSEYALLTSSFSNLGTDYNFAVRSSACKIMLSELLTHKRERYAKHQRLHPIIYSGSSSANSNSSLPLPSIRVGSNLISHLHEHKAAVNK</sequence>
<reference evidence="1 2" key="2">
    <citation type="submission" date="2018-08" db="EMBL/GenBank/DDBJ databases">
        <authorList>
            <person name="Laetsch R D."/>
            <person name="Stevens L."/>
            <person name="Kumar S."/>
            <person name="Blaxter L. M."/>
        </authorList>
    </citation>
    <scope>NUCLEOTIDE SEQUENCE [LARGE SCALE GENOMIC DNA]</scope>
</reference>
<protein>
    <submittedName>
        <fullName evidence="3">Cyclin_C domain-containing protein</fullName>
    </submittedName>
</protein>
<evidence type="ECO:0000313" key="1">
    <source>
        <dbReference type="EMBL" id="VDN00664.1"/>
    </source>
</evidence>
<dbReference type="AlphaFoldDB" id="A0A182EYH4"/>
<keyword evidence="2" id="KW-1185">Reference proteome</keyword>
<gene>
    <name evidence="1" type="ORF">NOO_LOCUS13231</name>
</gene>
<organism evidence="3">
    <name type="scientific">Onchocerca ochengi</name>
    <name type="common">Filarial nematode worm</name>
    <dbReference type="NCBI Taxonomy" id="42157"/>
    <lineage>
        <taxon>Eukaryota</taxon>
        <taxon>Metazoa</taxon>
        <taxon>Ecdysozoa</taxon>
        <taxon>Nematoda</taxon>
        <taxon>Chromadorea</taxon>
        <taxon>Rhabditida</taxon>
        <taxon>Spirurina</taxon>
        <taxon>Spiruromorpha</taxon>
        <taxon>Filarioidea</taxon>
        <taxon>Onchocercidae</taxon>
        <taxon>Onchocerca</taxon>
    </lineage>
</organism>
<dbReference type="EMBL" id="UYRW01014153">
    <property type="protein sequence ID" value="VDN00664.1"/>
    <property type="molecule type" value="Genomic_DNA"/>
</dbReference>